<evidence type="ECO:0000313" key="7">
    <source>
        <dbReference type="EMBL" id="GFE78941.1"/>
    </source>
</evidence>
<keyword evidence="3" id="KW-0560">Oxidoreductase</keyword>
<dbReference type="PANTHER" id="PTHR22604:SF105">
    <property type="entry name" value="TRANS-1,2-DIHYDROBENZENE-1,2-DIOL DEHYDROGENASE"/>
    <property type="match status" value="1"/>
</dbReference>
<dbReference type="InterPro" id="IPR004104">
    <property type="entry name" value="Gfo/Idh/MocA-like_OxRdtase_C"/>
</dbReference>
<dbReference type="GO" id="GO:0000166">
    <property type="term" value="F:nucleotide binding"/>
    <property type="evidence" value="ECO:0007669"/>
    <property type="project" value="InterPro"/>
</dbReference>
<gene>
    <name evidence="7" type="ORF">GCM10011487_09410</name>
</gene>
<reference evidence="8" key="1">
    <citation type="submission" date="2020-01" db="EMBL/GenBank/DDBJ databases">
        <title>'Steroidobacter agaridevorans' sp. nov., agar-degrading bacteria isolated from rhizosphere soils.</title>
        <authorList>
            <person name="Ikenaga M."/>
            <person name="Kataoka M."/>
            <person name="Murouchi A."/>
            <person name="Katsuragi S."/>
            <person name="Sakai M."/>
        </authorList>
    </citation>
    <scope>NUCLEOTIDE SEQUENCE [LARGE SCALE GENOMIC DNA]</scope>
    <source>
        <strain evidence="8">YU21-B</strain>
    </source>
</reference>
<dbReference type="RefSeq" id="WP_161810779.1">
    <property type="nucleotide sequence ID" value="NZ_BLJN01000001.1"/>
</dbReference>
<dbReference type="SUPFAM" id="SSF55347">
    <property type="entry name" value="Glyceraldehyde-3-phosphate dehydrogenase-like, C-terminal domain"/>
    <property type="match status" value="1"/>
</dbReference>
<dbReference type="GO" id="GO:0016491">
    <property type="term" value="F:oxidoreductase activity"/>
    <property type="evidence" value="ECO:0007669"/>
    <property type="project" value="UniProtKB-KW"/>
</dbReference>
<dbReference type="Pfam" id="PF22725">
    <property type="entry name" value="GFO_IDH_MocA_C3"/>
    <property type="match status" value="1"/>
</dbReference>
<dbReference type="SUPFAM" id="SSF51735">
    <property type="entry name" value="NAD(P)-binding Rossmann-fold domains"/>
    <property type="match status" value="1"/>
</dbReference>
<evidence type="ECO:0000256" key="3">
    <source>
        <dbReference type="ARBA" id="ARBA00023002"/>
    </source>
</evidence>
<dbReference type="EMBL" id="BLJN01000001">
    <property type="protein sequence ID" value="GFE78941.1"/>
    <property type="molecule type" value="Genomic_DNA"/>
</dbReference>
<evidence type="ECO:0000259" key="6">
    <source>
        <dbReference type="Pfam" id="PF22725"/>
    </source>
</evidence>
<organism evidence="7 8">
    <name type="scientific">Steroidobacter agaridevorans</name>
    <dbReference type="NCBI Taxonomy" id="2695856"/>
    <lineage>
        <taxon>Bacteria</taxon>
        <taxon>Pseudomonadati</taxon>
        <taxon>Pseudomonadota</taxon>
        <taxon>Gammaproteobacteria</taxon>
        <taxon>Steroidobacterales</taxon>
        <taxon>Steroidobacteraceae</taxon>
        <taxon>Steroidobacter</taxon>
    </lineage>
</organism>
<dbReference type="Proteomes" id="UP000445000">
    <property type="component" value="Unassembled WGS sequence"/>
</dbReference>
<protein>
    <submittedName>
        <fullName evidence="7">Glucose-fructose oxidoreductase</fullName>
    </submittedName>
</protein>
<dbReference type="InterPro" id="IPR000683">
    <property type="entry name" value="Gfo/Idh/MocA-like_OxRdtase_N"/>
</dbReference>
<feature type="domain" description="Gfo/Idh/MocA-like oxidoreductase N-terminal" evidence="4">
    <location>
        <begin position="39"/>
        <end position="160"/>
    </location>
</feature>
<dbReference type="InterPro" id="IPR008354">
    <property type="entry name" value="Glc-Fru_OxRdtase_bac"/>
</dbReference>
<keyword evidence="8" id="KW-1185">Reference proteome</keyword>
<dbReference type="Gene3D" id="3.40.50.720">
    <property type="entry name" value="NAD(P)-binding Rossmann-like Domain"/>
    <property type="match status" value="1"/>
</dbReference>
<name>A0A829Y7F5_9GAMM</name>
<dbReference type="Gene3D" id="3.30.360.10">
    <property type="entry name" value="Dihydrodipicolinate Reductase, domain 2"/>
    <property type="match status" value="1"/>
</dbReference>
<dbReference type="AlphaFoldDB" id="A0A829Y7F5"/>
<dbReference type="InterPro" id="IPR055170">
    <property type="entry name" value="GFO_IDH_MocA-like_dom"/>
</dbReference>
<accession>A0A829Y7F5</accession>
<evidence type="ECO:0000256" key="2">
    <source>
        <dbReference type="ARBA" id="ARBA00022729"/>
    </source>
</evidence>
<feature type="domain" description="Gfo/Idh/MocA-like oxidoreductase C-terminal" evidence="5">
    <location>
        <begin position="318"/>
        <end position="365"/>
    </location>
</feature>
<comment type="caution">
    <text evidence="7">The sequence shown here is derived from an EMBL/GenBank/DDBJ whole genome shotgun (WGS) entry which is preliminary data.</text>
</comment>
<feature type="domain" description="GFO/IDH/MocA-like oxidoreductase" evidence="6">
    <location>
        <begin position="176"/>
        <end position="290"/>
    </location>
</feature>
<dbReference type="NCBIfam" id="TIGR01409">
    <property type="entry name" value="TAT_signal_seq"/>
    <property type="match status" value="1"/>
</dbReference>
<keyword evidence="2" id="KW-0732">Signal</keyword>
<evidence type="ECO:0000259" key="5">
    <source>
        <dbReference type="Pfam" id="PF02894"/>
    </source>
</evidence>
<evidence type="ECO:0000256" key="1">
    <source>
        <dbReference type="ARBA" id="ARBA00010928"/>
    </source>
</evidence>
<evidence type="ECO:0000313" key="8">
    <source>
        <dbReference type="Proteomes" id="UP000445000"/>
    </source>
</evidence>
<dbReference type="InterPro" id="IPR036291">
    <property type="entry name" value="NAD(P)-bd_dom_sf"/>
</dbReference>
<dbReference type="PANTHER" id="PTHR22604">
    <property type="entry name" value="OXIDOREDUCTASES"/>
    <property type="match status" value="1"/>
</dbReference>
<evidence type="ECO:0000259" key="4">
    <source>
        <dbReference type="Pfam" id="PF01408"/>
    </source>
</evidence>
<sequence length="365" mass="39977">MHELSRRHFMKGAAAATFAAPFISTAATREKAGPNKKLGVALCGLGKLSTDQIAPALQKTQHCRLAGIVTGSSGKVDTWRKKYNLPARSVYTYDTMHRMADNDDIDIVYVVTPNALHLEHTVAAAKAGKHVFCEKPLEISVERCQQMIDACKAADRMLGTAYRCRFEPHHLEGIRIAREQELGPVRIIEAGFGIDVGAADQWRVKRALSGGGALMDVGIYALQATRYLTGEEPVLVSATETKTDPVKFAEVDETVTWTAQFPSGANAYCTASFKVGGIKNFRATADRGWFELDPAYYYGGIKGMRSDGKPLSFPQVDMFAAELDDFARCVLEKRPTVVSGEEGMQDVKIMSAIYESIRTGRAVKI</sequence>
<proteinExistence type="inferred from homology"/>
<dbReference type="Pfam" id="PF02894">
    <property type="entry name" value="GFO_IDH_MocA_C"/>
    <property type="match status" value="1"/>
</dbReference>
<dbReference type="Pfam" id="PF01408">
    <property type="entry name" value="GFO_IDH_MocA"/>
    <property type="match status" value="1"/>
</dbReference>
<dbReference type="InterPro" id="IPR019546">
    <property type="entry name" value="TAT_signal_bac_arc"/>
</dbReference>
<dbReference type="PRINTS" id="PR01775">
    <property type="entry name" value="GLFROXRDTASE"/>
</dbReference>
<comment type="similarity">
    <text evidence="1">Belongs to the Gfo/Idh/MocA family.</text>
</comment>
<dbReference type="PROSITE" id="PS51318">
    <property type="entry name" value="TAT"/>
    <property type="match status" value="1"/>
</dbReference>
<dbReference type="InterPro" id="IPR050984">
    <property type="entry name" value="Gfo/Idh/MocA_domain"/>
</dbReference>
<dbReference type="InterPro" id="IPR006311">
    <property type="entry name" value="TAT_signal"/>
</dbReference>